<evidence type="ECO:0000256" key="4">
    <source>
        <dbReference type="ARBA" id="ARBA00023242"/>
    </source>
</evidence>
<proteinExistence type="inferred from homology"/>
<feature type="region of interest" description="Disordered" evidence="10">
    <location>
        <begin position="455"/>
        <end position="491"/>
    </location>
</feature>
<evidence type="ECO:0000259" key="13">
    <source>
        <dbReference type="Pfam" id="PF23726"/>
    </source>
</evidence>
<feature type="domain" description="RSE1/DDB1/CPSF1 C-terminal" evidence="11">
    <location>
        <begin position="1027"/>
        <end position="1363"/>
    </location>
</feature>
<feature type="region of interest" description="Disordered" evidence="10">
    <location>
        <begin position="179"/>
        <end position="203"/>
    </location>
</feature>
<reference evidence="14 15" key="1">
    <citation type="submission" date="2017-10" db="EMBL/GenBank/DDBJ databases">
        <title>Comparative genomics in systemic dimorphic fungi from Ajellomycetaceae.</title>
        <authorList>
            <person name="Munoz J.F."/>
            <person name="Mcewen J.G."/>
            <person name="Clay O.K."/>
            <person name="Cuomo C.A."/>
        </authorList>
    </citation>
    <scope>NUCLEOTIDE SEQUENCE [LARGE SCALE GENOMIC DNA]</scope>
    <source>
        <strain evidence="14 15">UAMH7299</strain>
    </source>
</reference>
<keyword evidence="3" id="KW-0694">RNA-binding</keyword>
<evidence type="ECO:0000256" key="5">
    <source>
        <dbReference type="ARBA" id="ARBA00037232"/>
    </source>
</evidence>
<dbReference type="Gene3D" id="1.10.150.910">
    <property type="match status" value="1"/>
</dbReference>
<dbReference type="Proteomes" id="UP000224634">
    <property type="component" value="Unassembled WGS sequence"/>
</dbReference>
<dbReference type="PANTHER" id="PTHR10644">
    <property type="entry name" value="DNA REPAIR/RNA PROCESSING CPSF FAMILY"/>
    <property type="match status" value="1"/>
</dbReference>
<evidence type="ECO:0000259" key="12">
    <source>
        <dbReference type="Pfam" id="PF10433"/>
    </source>
</evidence>
<keyword evidence="2" id="KW-0507">mRNA processing</keyword>
<organism evidence="14 15">
    <name type="scientific">Polytolypa hystricis (strain UAMH7299)</name>
    <dbReference type="NCBI Taxonomy" id="1447883"/>
    <lineage>
        <taxon>Eukaryota</taxon>
        <taxon>Fungi</taxon>
        <taxon>Dikarya</taxon>
        <taxon>Ascomycota</taxon>
        <taxon>Pezizomycotina</taxon>
        <taxon>Eurotiomycetes</taxon>
        <taxon>Eurotiomycetidae</taxon>
        <taxon>Onygenales</taxon>
        <taxon>Onygenales incertae sedis</taxon>
        <taxon>Polytolypa</taxon>
    </lineage>
</organism>
<name>A0A2B7YBD4_POLH7</name>
<evidence type="ECO:0000259" key="11">
    <source>
        <dbReference type="Pfam" id="PF03178"/>
    </source>
</evidence>
<dbReference type="Pfam" id="PF10433">
    <property type="entry name" value="Beta-prop_RSE1_1st"/>
    <property type="match status" value="1"/>
</dbReference>
<gene>
    <name evidence="14" type="ORF">AJ80_04470</name>
</gene>
<comment type="caution">
    <text evidence="14">The sequence shown here is derived from an EMBL/GenBank/DDBJ whole genome shotgun (WGS) entry which is preliminary data.</text>
</comment>
<dbReference type="InterPro" id="IPR004871">
    <property type="entry name" value="RSE1/DDB1/CPSF1_C"/>
</dbReference>
<feature type="domain" description="RSE1/DDB1/CPSF1 second beta-propeller" evidence="13">
    <location>
        <begin position="562"/>
        <end position="957"/>
    </location>
</feature>
<dbReference type="STRING" id="1447883.A0A2B7YBD4"/>
<evidence type="ECO:0000256" key="7">
    <source>
        <dbReference type="ARBA" id="ARBA00039187"/>
    </source>
</evidence>
<evidence type="ECO:0000256" key="3">
    <source>
        <dbReference type="ARBA" id="ARBA00022884"/>
    </source>
</evidence>
<sequence length="1399" mass="153397">MQCYTELLPPSGVTHALALPFLSASSNNLIVAKSSLLQLFNLVTVTVGSGQSNSDERGRSQYTKLVLIAEYALPGVVAGLGRVTILSSKSGGQALLVAIRDAKLSLVQWDPDEHKISTTSIHFYEREDILPNPWAPDLASCPSHLTVDPSSRCALLHYGLRNLAILPFHQRGDDLVMDDYDHDIDGERPEEPDHSTEGETKSRLPVHNVPYSSSFVLPLTALDPLMVHPISLAFLYEYREPTFGILYSQVAKSSSLLHERKDIVFYSVVTLDLEQRASTTLVSVPRLPSDLFMVVPLPPPVGGALLIGGNELVHIDQAGKSNAVGVNEFARQASTFSMADQSDLEVRLEGCHVQQMGSDSGDMLLVLASGKMMVLSFKLDGRSVSGIYLRFVSDNAGGSIMKAKPSCSVTVDRGRIFFGSEDSDSVIIGWSHALLHGKKSRPPVGLSDESLELLEGDEDEDEDEDDDMYEDDLYSTPAAAPSAPQGSTTTNGVKASDYVFRVHDRLWNLGPTKDITVGRLPGPRDKEKRQSLSGLPGGLELVSTQGYGRAGGLTVLRREIEPYVIDSLKIKETVGAWSVYVKSAASGLDDNSKSQSNHDQYLIFSKSIAPEKEASVVYTMGSSGLEETKTPEFNPNEDCTVDIGTLAGLSRVVQVLKGEVRSYDSGLGLAQIYPIWDEDTSEERIAVRASFADPFLLIARDDQSILLLQADDSGDLDELPIDGVIKSSQWVSGTLYRDKSRFFIPEKNHSSEDQMDNILLFLLGTDGKLLIFHLTNLSAPLCILEGVDLLPQLLTTESTPRRSLAREIFTEILVADLGDPTSQLPYLILRNENNDVIMYEAYHTSTSEEGSQSSVRFSKVVTHCLGKPSTELTHEEQRGDTSHPLMRRLRPLEDVCGYRTVFIPGTSPSFIIKSSVSIPHVIPMRSKAVYSLSSFHVPACEKGIVYVDIDNVVRMARFPGNTRYDHSWSLRKVGLGEQVDCVVYSSTVETYILGTSHKLDFKLPEDDEVHTEWRSEDISFLPQIDTGSVKLVSPKTWTIIDSYPLNPSEVVMSMKVASLEVSEHTHEFRNMIVVGTATARGEDIAARGCIYIFEVIEVVPEVDRPETNRKLKLFAKEEVRGAVTAVSGIGGQGFLIAAQGQKCIVRGLKEDGSLLPVAFMDMQCYTSVIKELKGTGLCIMGDALKGIWFTGYSEEPYKLTLFGKDNMALQVVAADFLPDGKRLYILVADDTCTLHVLQYDPEDPASAKGDQLLRRSTFHTGHYTSTLTLLPRTPTLTGSMEEIGGADGSQAEYQVLTTSDSGSIATITPVPEESYRRLSSLQSHLMTTIEHACGLNPRAYRAVESDGVGGRGMLDGDLLKRWLQLSTPKRAEIANRVGADMWEIRKDLEAVGGNGLGYL</sequence>
<dbReference type="Pfam" id="PF23726">
    <property type="entry name" value="Beta-prop_RSE1_2nd"/>
    <property type="match status" value="1"/>
</dbReference>
<dbReference type="EMBL" id="PDNA01000057">
    <property type="protein sequence ID" value="PGH18500.1"/>
    <property type="molecule type" value="Genomic_DNA"/>
</dbReference>
<evidence type="ECO:0000313" key="15">
    <source>
        <dbReference type="Proteomes" id="UP000224634"/>
    </source>
</evidence>
<evidence type="ECO:0000256" key="6">
    <source>
        <dbReference type="ARBA" id="ARBA00038304"/>
    </source>
</evidence>
<dbReference type="Gene3D" id="2.130.10.10">
    <property type="entry name" value="YVTN repeat-like/Quinoprotein amine dehydrogenase"/>
    <property type="match status" value="3"/>
</dbReference>
<evidence type="ECO:0000256" key="9">
    <source>
        <dbReference type="ARBA" id="ARBA00041264"/>
    </source>
</evidence>
<comment type="subcellular location">
    <subcellularLocation>
        <location evidence="1">Nucleus</location>
    </subcellularLocation>
</comment>
<keyword evidence="4" id="KW-0539">Nucleus</keyword>
<feature type="region of interest" description="Disordered" evidence="10">
    <location>
        <begin position="517"/>
        <end position="537"/>
    </location>
</feature>
<evidence type="ECO:0000256" key="10">
    <source>
        <dbReference type="SAM" id="MobiDB-lite"/>
    </source>
</evidence>
<comment type="similarity">
    <text evidence="6">Belongs to the CFT1 family.</text>
</comment>
<evidence type="ECO:0000256" key="1">
    <source>
        <dbReference type="ARBA" id="ARBA00004123"/>
    </source>
</evidence>
<dbReference type="FunFam" id="2.130.10.10:FF:000788">
    <property type="entry name" value="mRNA cleavage and polyadenylation factor subunit"/>
    <property type="match status" value="1"/>
</dbReference>
<keyword evidence="15" id="KW-1185">Reference proteome</keyword>
<dbReference type="InterPro" id="IPR058543">
    <property type="entry name" value="Beta-prop_RSE1/DDB1/CPSF1_2nd"/>
</dbReference>
<dbReference type="InterPro" id="IPR018846">
    <property type="entry name" value="Beta-prop_RSE1/DDB1/CPSF1_1st"/>
</dbReference>
<accession>A0A2B7YBD4</accession>
<dbReference type="InterPro" id="IPR050358">
    <property type="entry name" value="RSE1/DDB1/CFT1"/>
</dbReference>
<evidence type="ECO:0000313" key="14">
    <source>
        <dbReference type="EMBL" id="PGH18500.1"/>
    </source>
</evidence>
<evidence type="ECO:0000256" key="8">
    <source>
        <dbReference type="ARBA" id="ARBA00039443"/>
    </source>
</evidence>
<dbReference type="InterPro" id="IPR015943">
    <property type="entry name" value="WD40/YVTN_repeat-like_dom_sf"/>
</dbReference>
<dbReference type="Pfam" id="PF03178">
    <property type="entry name" value="CPSF_A"/>
    <property type="match status" value="1"/>
</dbReference>
<dbReference type="FunFam" id="2.130.10.10:FF:000625">
    <property type="entry name" value="mRNA cleavage and polyadenylation factor subunit"/>
    <property type="match status" value="1"/>
</dbReference>
<protein>
    <recommendedName>
        <fullName evidence="8">Protein CFT1</fullName>
    </recommendedName>
    <alternativeName>
        <fullName evidence="9">Cleavage factor two protein 1</fullName>
    </alternativeName>
    <alternativeName>
        <fullName evidence="7">Protein cft1</fullName>
    </alternativeName>
</protein>
<dbReference type="GO" id="GO:0006397">
    <property type="term" value="P:mRNA processing"/>
    <property type="evidence" value="ECO:0007669"/>
    <property type="project" value="UniProtKB-KW"/>
</dbReference>
<feature type="compositionally biased region" description="Basic and acidic residues" evidence="10">
    <location>
        <begin position="183"/>
        <end position="202"/>
    </location>
</feature>
<comment type="function">
    <text evidence="5">RNA-binding component of the cleavage and polyadenylation factor (CPF) complex, which plays a key role in polyadenylation-dependent pre-mRNA 3'-end formation and cooperates with cleavage factors including the CFIA complex and NAB4/CFIB. Involved in poly(A) site recognition. May be involved in coupling transcription termination and mRNA 3'-end formation.</text>
</comment>
<feature type="compositionally biased region" description="Acidic residues" evidence="10">
    <location>
        <begin position="455"/>
        <end position="473"/>
    </location>
</feature>
<evidence type="ECO:0000256" key="2">
    <source>
        <dbReference type="ARBA" id="ARBA00022664"/>
    </source>
</evidence>
<dbReference type="GO" id="GO:0005634">
    <property type="term" value="C:nucleus"/>
    <property type="evidence" value="ECO:0007669"/>
    <property type="project" value="UniProtKB-SubCell"/>
</dbReference>
<dbReference type="OrthoDB" id="6109at2759"/>
<dbReference type="GO" id="GO:0003723">
    <property type="term" value="F:RNA binding"/>
    <property type="evidence" value="ECO:0007669"/>
    <property type="project" value="UniProtKB-KW"/>
</dbReference>
<feature type="domain" description="RSE1/DDB1/CPSF1 first beta-propeller" evidence="12">
    <location>
        <begin position="13"/>
        <end position="428"/>
    </location>
</feature>